<evidence type="ECO:0000313" key="2">
    <source>
        <dbReference type="EMBL" id="CAB0030492.1"/>
    </source>
</evidence>
<feature type="compositionally biased region" description="Low complexity" evidence="1">
    <location>
        <begin position="48"/>
        <end position="66"/>
    </location>
</feature>
<accession>A0A6H5HZ03</accession>
<dbReference type="EMBL" id="CADCXV010000491">
    <property type="protein sequence ID" value="CAB0030492.1"/>
    <property type="molecule type" value="Genomic_DNA"/>
</dbReference>
<feature type="compositionally biased region" description="Basic and acidic residues" evidence="1">
    <location>
        <begin position="1"/>
        <end position="23"/>
    </location>
</feature>
<feature type="compositionally biased region" description="Basic residues" evidence="1">
    <location>
        <begin position="67"/>
        <end position="77"/>
    </location>
</feature>
<name>A0A6H5HZ03_9HYME</name>
<feature type="region of interest" description="Disordered" evidence="1">
    <location>
        <begin position="1"/>
        <end position="88"/>
    </location>
</feature>
<reference evidence="2 3" key="1">
    <citation type="submission" date="2020-02" db="EMBL/GenBank/DDBJ databases">
        <authorList>
            <person name="Ferguson B K."/>
        </authorList>
    </citation>
    <scope>NUCLEOTIDE SEQUENCE [LARGE SCALE GENOMIC DNA]</scope>
</reference>
<evidence type="ECO:0000313" key="3">
    <source>
        <dbReference type="Proteomes" id="UP000479190"/>
    </source>
</evidence>
<protein>
    <submittedName>
        <fullName evidence="2">Uncharacterized protein</fullName>
    </submittedName>
</protein>
<dbReference type="Proteomes" id="UP000479190">
    <property type="component" value="Unassembled WGS sequence"/>
</dbReference>
<keyword evidence="3" id="KW-1185">Reference proteome</keyword>
<gene>
    <name evidence="2" type="ORF">TBRA_LOCUS2491</name>
</gene>
<proteinExistence type="predicted"/>
<dbReference type="AlphaFoldDB" id="A0A6H5HZ03"/>
<organism evidence="2 3">
    <name type="scientific">Trichogramma brassicae</name>
    <dbReference type="NCBI Taxonomy" id="86971"/>
    <lineage>
        <taxon>Eukaryota</taxon>
        <taxon>Metazoa</taxon>
        <taxon>Ecdysozoa</taxon>
        <taxon>Arthropoda</taxon>
        <taxon>Hexapoda</taxon>
        <taxon>Insecta</taxon>
        <taxon>Pterygota</taxon>
        <taxon>Neoptera</taxon>
        <taxon>Endopterygota</taxon>
        <taxon>Hymenoptera</taxon>
        <taxon>Apocrita</taxon>
        <taxon>Proctotrupomorpha</taxon>
        <taxon>Chalcidoidea</taxon>
        <taxon>Trichogrammatidae</taxon>
        <taxon>Trichogramma</taxon>
    </lineage>
</organism>
<sequence length="88" mass="10198">MWRADDGRRKRERREERHTERANGEPTSTPRCRCRACPQARERKLQWRSAPPLLLRSSSSSSGYPRQRQRKPRRRSGGGRGKDIAAAA</sequence>
<evidence type="ECO:0000256" key="1">
    <source>
        <dbReference type="SAM" id="MobiDB-lite"/>
    </source>
</evidence>